<evidence type="ECO:0000256" key="1">
    <source>
        <dbReference type="ARBA" id="ARBA00007867"/>
    </source>
</evidence>
<dbReference type="SUPFAM" id="SSF53335">
    <property type="entry name" value="S-adenosyl-L-methionine-dependent methyltransferases"/>
    <property type="match status" value="1"/>
</dbReference>
<dbReference type="NCBIfam" id="NF002956">
    <property type="entry name" value="PRK03612.1"/>
    <property type="match status" value="1"/>
</dbReference>
<dbReference type="PROSITE" id="PS51006">
    <property type="entry name" value="PABS_2"/>
    <property type="match status" value="1"/>
</dbReference>
<dbReference type="GO" id="GO:0010487">
    <property type="term" value="F:thermospermine synthase activity"/>
    <property type="evidence" value="ECO:0007669"/>
    <property type="project" value="UniProtKB-ARBA"/>
</dbReference>
<organism evidence="9 10">
    <name type="scientific">Roseicyclus persicicus</name>
    <dbReference type="NCBI Taxonomy" id="2650661"/>
    <lineage>
        <taxon>Bacteria</taxon>
        <taxon>Pseudomonadati</taxon>
        <taxon>Pseudomonadota</taxon>
        <taxon>Alphaproteobacteria</taxon>
        <taxon>Rhodobacterales</taxon>
        <taxon>Roseobacteraceae</taxon>
        <taxon>Roseicyclus</taxon>
    </lineage>
</organism>
<keyword evidence="5" id="KW-0812">Transmembrane</keyword>
<dbReference type="CDD" id="cd02440">
    <property type="entry name" value="AdoMet_MTases"/>
    <property type="match status" value="1"/>
</dbReference>
<feature type="domain" description="PABS" evidence="8">
    <location>
        <begin position="270"/>
        <end position="507"/>
    </location>
</feature>
<dbReference type="InterPro" id="IPR029063">
    <property type="entry name" value="SAM-dependent_MTases_sf"/>
</dbReference>
<feature type="binding site" evidence="5">
    <location>
        <position position="324"/>
    </location>
    <ligand>
        <name>spermidine</name>
        <dbReference type="ChEBI" id="CHEBI:57834"/>
    </ligand>
</feature>
<comment type="pathway">
    <text evidence="5">Amine and polyamine biosynthesis; spermidine biosynthesis; spermidine from putrescine: step 1/1.</text>
</comment>
<keyword evidence="5" id="KW-1003">Cell membrane</keyword>
<dbReference type="PANTHER" id="PTHR43317">
    <property type="entry name" value="THERMOSPERMINE SYNTHASE ACAULIS5"/>
    <property type="match status" value="1"/>
</dbReference>
<feature type="binding site" evidence="5">
    <location>
        <begin position="402"/>
        <end position="403"/>
    </location>
    <ligand>
        <name>S-methyl-5'-thioadenosine</name>
        <dbReference type="ChEBI" id="CHEBI:17509"/>
    </ligand>
</feature>
<feature type="compositionally biased region" description="Basic and acidic residues" evidence="7">
    <location>
        <begin position="1"/>
        <end position="41"/>
    </location>
</feature>
<evidence type="ECO:0000256" key="3">
    <source>
        <dbReference type="ARBA" id="ARBA00023066"/>
    </source>
</evidence>
<evidence type="ECO:0000256" key="4">
    <source>
        <dbReference type="ARBA" id="ARBA00023115"/>
    </source>
</evidence>
<dbReference type="PANTHER" id="PTHR43317:SF1">
    <property type="entry name" value="THERMOSPERMINE SYNTHASE ACAULIS5"/>
    <property type="match status" value="1"/>
</dbReference>
<comment type="caution">
    <text evidence="9">The sequence shown here is derived from an EMBL/GenBank/DDBJ whole genome shotgun (WGS) entry which is preliminary data.</text>
</comment>
<feature type="transmembrane region" description="Helical" evidence="5">
    <location>
        <begin position="221"/>
        <end position="243"/>
    </location>
</feature>
<feature type="transmembrane region" description="Helical" evidence="5">
    <location>
        <begin position="101"/>
        <end position="122"/>
    </location>
</feature>
<dbReference type="InterPro" id="IPR036259">
    <property type="entry name" value="MFS_trans_sf"/>
</dbReference>
<dbReference type="SUPFAM" id="SSF103473">
    <property type="entry name" value="MFS general substrate transporter"/>
    <property type="match status" value="1"/>
</dbReference>
<comment type="similarity">
    <text evidence="1 5">Belongs to the spermidine/spermine synthase family.</text>
</comment>
<protein>
    <recommendedName>
        <fullName evidence="5">Polyamine aminopropyltransferase</fullName>
    </recommendedName>
    <alternativeName>
        <fullName evidence="5">Putrescine aminopropyltransferase</fullName>
        <shortName evidence="5">PAPT</shortName>
    </alternativeName>
    <alternativeName>
        <fullName evidence="5">Spermidine synthase</fullName>
        <shortName evidence="5">SPDS</shortName>
        <shortName evidence="5">SPDSY</shortName>
        <ecNumber evidence="5">2.5.1.16</ecNumber>
    </alternativeName>
</protein>
<keyword evidence="2 5" id="KW-0808">Transferase</keyword>
<dbReference type="InterPro" id="IPR030374">
    <property type="entry name" value="PABS"/>
</dbReference>
<sequence length="568" mass="61243">MDLLEGGRPRDALPDHQGDRGGPERRAGDPDRVDLHRDGDHHRGRHPVLTAAKGPPRGPDVTPKVAWLLAATFVVAVAGLIYELIAATISSYLLGDSVRQFSFVIGVFLTAMGVGAYVSRYVGDALSGFVRAQMALGVVGGALGPVLFFSYAWYGAVGLPLYGGLVVIGILSGMEIPLITRVMKEIGAAEFRFENVLTADYVGALAASLAFPLLIIPNLSLMAASLAFGTLNLLVAGFSLWLFRDRLPAVYWAPWGVFLAAGLLALGGAERLVGVVDARLFEDEVILSETTPYQSIVLTRFDDRYRLFLDHSIQFDSLDEHRYHEALVHPAMGLAPRVADVLVLGGGDGMAVREVLRHPGVERVRLVDLDPRVTELFSQNPDLVALNAGALTDPRVEIVNADAWAFLAGDDGIYDVIIADLPDPKSIALSKLYSIEFYAMMAERLSGAGIFVTQAGSPTFAPGAFWTVEATLAATRNPLAPGEGLGTLPYHVYVPSFGDWGFVLAAPMLPAEGRVPALPEGLRHLTPEVWAASRAFGPDQGPREVEVNSIQGHPLVAEYERGWGFWFR</sequence>
<feature type="transmembrane region" description="Helical" evidence="5">
    <location>
        <begin position="250"/>
        <end position="269"/>
    </location>
</feature>
<dbReference type="EMBL" id="JAAZQQ010000001">
    <property type="protein sequence ID" value="NKX43240.1"/>
    <property type="molecule type" value="Genomic_DNA"/>
</dbReference>
<evidence type="ECO:0000256" key="5">
    <source>
        <dbReference type="HAMAP-Rule" id="MF_00198"/>
    </source>
</evidence>
<dbReference type="AlphaFoldDB" id="A0A7X6JXM8"/>
<gene>
    <name evidence="5" type="primary">speE</name>
    <name evidence="9" type="ORF">HCU73_01445</name>
</gene>
<dbReference type="UniPathway" id="UPA00248">
    <property type="reaction ID" value="UER00314"/>
</dbReference>
<evidence type="ECO:0000256" key="7">
    <source>
        <dbReference type="SAM" id="MobiDB-lite"/>
    </source>
</evidence>
<comment type="subcellular location">
    <subcellularLocation>
        <location evidence="5">Cell membrane</location>
        <topology evidence="5">Multi-pass membrane protein</topology>
    </subcellularLocation>
</comment>
<dbReference type="GO" id="GO:0008295">
    <property type="term" value="P:spermidine biosynthetic process"/>
    <property type="evidence" value="ECO:0007669"/>
    <property type="project" value="UniProtKB-UniRule"/>
</dbReference>
<evidence type="ECO:0000313" key="10">
    <source>
        <dbReference type="Proteomes" id="UP000526408"/>
    </source>
</evidence>
<comment type="subunit">
    <text evidence="5">Homodimer or homotetramer.</text>
</comment>
<accession>A0A7X6JXM8</accession>
<keyword evidence="3 5" id="KW-0745">Spermidine biosynthesis</keyword>
<name>A0A7X6JXM8_9RHOB</name>
<feature type="binding site" evidence="5">
    <location>
        <position position="348"/>
    </location>
    <ligand>
        <name>spermidine</name>
        <dbReference type="ChEBI" id="CHEBI:57834"/>
    </ligand>
</feature>
<feature type="region of interest" description="Disordered" evidence="7">
    <location>
        <begin position="1"/>
        <end position="58"/>
    </location>
</feature>
<keyword evidence="4 5" id="KW-0620">Polyamine biosynthesis</keyword>
<dbReference type="GO" id="GO:0005886">
    <property type="term" value="C:plasma membrane"/>
    <property type="evidence" value="ECO:0007669"/>
    <property type="project" value="UniProtKB-SubCell"/>
</dbReference>
<comment type="caution">
    <text evidence="5">Lacks conserved residue(s) required for the propagation of feature annotation.</text>
</comment>
<evidence type="ECO:0000256" key="2">
    <source>
        <dbReference type="ARBA" id="ARBA00022679"/>
    </source>
</evidence>
<reference evidence="9 10" key="1">
    <citation type="submission" date="2020-04" db="EMBL/GenBank/DDBJ databases">
        <authorList>
            <person name="Yoon J."/>
        </authorList>
    </citation>
    <scope>NUCLEOTIDE SEQUENCE [LARGE SCALE GENOMIC DNA]</scope>
    <source>
        <strain evidence="9 10">KMU-115</strain>
    </source>
</reference>
<evidence type="ECO:0000256" key="6">
    <source>
        <dbReference type="PROSITE-ProRule" id="PRU00354"/>
    </source>
</evidence>
<dbReference type="Gene3D" id="3.40.50.150">
    <property type="entry name" value="Vaccinia Virus protein VP39"/>
    <property type="match status" value="1"/>
</dbReference>
<comment type="catalytic activity">
    <reaction evidence="5">
        <text>S-adenosyl 3-(methylsulfanyl)propylamine + putrescine = S-methyl-5'-thioadenosine + spermidine + H(+)</text>
        <dbReference type="Rhea" id="RHEA:12721"/>
        <dbReference type="ChEBI" id="CHEBI:15378"/>
        <dbReference type="ChEBI" id="CHEBI:17509"/>
        <dbReference type="ChEBI" id="CHEBI:57443"/>
        <dbReference type="ChEBI" id="CHEBI:57834"/>
        <dbReference type="ChEBI" id="CHEBI:326268"/>
        <dbReference type="EC" id="2.5.1.16"/>
    </reaction>
</comment>
<dbReference type="EC" id="2.5.1.16" evidence="5"/>
<feature type="binding site" evidence="5">
    <location>
        <position position="368"/>
    </location>
    <ligand>
        <name>S-methyl-5'-thioadenosine</name>
        <dbReference type="ChEBI" id="CHEBI:17509"/>
    </ligand>
</feature>
<evidence type="ECO:0000259" key="8">
    <source>
        <dbReference type="PROSITE" id="PS51006"/>
    </source>
</evidence>
<dbReference type="PROSITE" id="PS01330">
    <property type="entry name" value="PABS_1"/>
    <property type="match status" value="1"/>
</dbReference>
<dbReference type="Pfam" id="PF01564">
    <property type="entry name" value="Spermine_synth"/>
    <property type="match status" value="1"/>
</dbReference>
<dbReference type="InterPro" id="IPR001045">
    <property type="entry name" value="Spermi_synthase"/>
</dbReference>
<feature type="transmembrane region" description="Helical" evidence="5">
    <location>
        <begin position="65"/>
        <end position="89"/>
    </location>
</feature>
<dbReference type="GO" id="GO:0004766">
    <property type="term" value="F:spermidine synthase activity"/>
    <property type="evidence" value="ECO:0007669"/>
    <property type="project" value="UniProtKB-UniRule"/>
</dbReference>
<comment type="function">
    <text evidence="5">Catalyzes the irreversible transfer of a propylamine group from the amino donor S-adenosylmethioninamine (decarboxy-AdoMet) to putrescine (1,4-diaminobutane) to yield spermidine.</text>
</comment>
<feature type="active site" description="Proton acceptor" evidence="5 6">
    <location>
        <position position="420"/>
    </location>
</feature>
<dbReference type="InterPro" id="IPR030373">
    <property type="entry name" value="PABS_CS"/>
</dbReference>
<proteinExistence type="inferred from homology"/>
<dbReference type="Proteomes" id="UP000526408">
    <property type="component" value="Unassembled WGS sequence"/>
</dbReference>
<feature type="transmembrane region" description="Helical" evidence="5">
    <location>
        <begin position="160"/>
        <end position="183"/>
    </location>
</feature>
<dbReference type="HAMAP" id="MF_00198">
    <property type="entry name" value="Spermidine_synth"/>
    <property type="match status" value="1"/>
</dbReference>
<keyword evidence="5" id="KW-0472">Membrane</keyword>
<feature type="transmembrane region" description="Helical" evidence="5">
    <location>
        <begin position="195"/>
        <end position="215"/>
    </location>
</feature>
<keyword evidence="10" id="KW-1185">Reference proteome</keyword>
<keyword evidence="5" id="KW-1133">Transmembrane helix</keyword>
<feature type="binding site" evidence="5">
    <location>
        <position position="294"/>
    </location>
    <ligand>
        <name>S-methyl-5'-thioadenosine</name>
        <dbReference type="ChEBI" id="CHEBI:17509"/>
    </ligand>
</feature>
<evidence type="ECO:0000313" key="9">
    <source>
        <dbReference type="EMBL" id="NKX43240.1"/>
    </source>
</evidence>
<feature type="transmembrane region" description="Helical" evidence="5">
    <location>
        <begin position="134"/>
        <end position="154"/>
    </location>
</feature>